<dbReference type="EMBL" id="QJKJ01005385">
    <property type="protein sequence ID" value="RDX90503.1"/>
    <property type="molecule type" value="Genomic_DNA"/>
</dbReference>
<dbReference type="AlphaFoldDB" id="A0A371GJK1"/>
<sequence>MNPNLKVSAQEGCYTLSFLGQKICFTVNIMANPKVPHINAVHHLLSYLKGTPDQDRSFSSSSTLHLKAYADADWRNCPDTHRFTMGSCFFLDPQPGQSTELLPVLLVKSFGNVDNTLVFCDNQADFGLKSFISLKVKAYRDLLTKPLSASLFKTLIQDESHTYLLPILKGSFGVT</sequence>
<accession>A0A371GJK1</accession>
<evidence type="ECO:0000313" key="1">
    <source>
        <dbReference type="EMBL" id="RDX90503.1"/>
    </source>
</evidence>
<dbReference type="Proteomes" id="UP000257109">
    <property type="component" value="Unassembled WGS sequence"/>
</dbReference>
<protein>
    <submittedName>
        <fullName evidence="1">Mitochondrial protein</fullName>
    </submittedName>
</protein>
<comment type="caution">
    <text evidence="1">The sequence shown here is derived from an EMBL/GenBank/DDBJ whole genome shotgun (WGS) entry which is preliminary data.</text>
</comment>
<organism evidence="1 2">
    <name type="scientific">Mucuna pruriens</name>
    <name type="common">Velvet bean</name>
    <name type="synonym">Dolichos pruriens</name>
    <dbReference type="NCBI Taxonomy" id="157652"/>
    <lineage>
        <taxon>Eukaryota</taxon>
        <taxon>Viridiplantae</taxon>
        <taxon>Streptophyta</taxon>
        <taxon>Embryophyta</taxon>
        <taxon>Tracheophyta</taxon>
        <taxon>Spermatophyta</taxon>
        <taxon>Magnoliopsida</taxon>
        <taxon>eudicotyledons</taxon>
        <taxon>Gunneridae</taxon>
        <taxon>Pentapetalae</taxon>
        <taxon>rosids</taxon>
        <taxon>fabids</taxon>
        <taxon>Fabales</taxon>
        <taxon>Fabaceae</taxon>
        <taxon>Papilionoideae</taxon>
        <taxon>50 kb inversion clade</taxon>
        <taxon>NPAAA clade</taxon>
        <taxon>indigoferoid/millettioid clade</taxon>
        <taxon>Phaseoleae</taxon>
        <taxon>Mucuna</taxon>
    </lineage>
</organism>
<reference evidence="1" key="1">
    <citation type="submission" date="2018-05" db="EMBL/GenBank/DDBJ databases">
        <title>Draft genome of Mucuna pruriens seed.</title>
        <authorList>
            <person name="Nnadi N.E."/>
            <person name="Vos R."/>
            <person name="Hasami M.H."/>
            <person name="Devisetty U.K."/>
            <person name="Aguiy J.C."/>
        </authorList>
    </citation>
    <scope>NUCLEOTIDE SEQUENCE [LARGE SCALE GENOMIC DNA]</scope>
    <source>
        <strain evidence="1">JCA_2017</strain>
    </source>
</reference>
<dbReference type="PANTHER" id="PTHR11439">
    <property type="entry name" value="GAG-POL-RELATED RETROTRANSPOSON"/>
    <property type="match status" value="1"/>
</dbReference>
<keyword evidence="2" id="KW-1185">Reference proteome</keyword>
<name>A0A371GJK1_MUCPR</name>
<feature type="non-terminal residue" evidence="1">
    <location>
        <position position="1"/>
    </location>
</feature>
<gene>
    <name evidence="1" type="ORF">CR513_27630</name>
</gene>
<evidence type="ECO:0000313" key="2">
    <source>
        <dbReference type="Proteomes" id="UP000257109"/>
    </source>
</evidence>
<dbReference type="OrthoDB" id="1001284at2759"/>
<dbReference type="PANTHER" id="PTHR11439:SF498">
    <property type="entry name" value="DNAK FAMILY PROTEIN"/>
    <property type="match status" value="1"/>
</dbReference>
<proteinExistence type="predicted"/>